<evidence type="ECO:0000259" key="10">
    <source>
        <dbReference type="Pfam" id="PF00370"/>
    </source>
</evidence>
<reference evidence="12 13" key="1">
    <citation type="submission" date="2019-10" db="EMBL/GenBank/DDBJ databases">
        <title>Extracellular Electron Transfer in a Candidatus Methanoperedens spp. Enrichment Culture.</title>
        <authorList>
            <person name="Berger S."/>
            <person name="Rangel Shaw D."/>
            <person name="Berben T."/>
            <person name="In 'T Zandt M."/>
            <person name="Frank J."/>
            <person name="Reimann J."/>
            <person name="Jetten M.S.M."/>
            <person name="Welte C.U."/>
        </authorList>
    </citation>
    <scope>NUCLEOTIDE SEQUENCE [LARGE SCALE GENOMIC DNA]</scope>
    <source>
        <strain evidence="12">SB12</strain>
    </source>
</reference>
<feature type="binding site" evidence="9">
    <location>
        <position position="410"/>
    </location>
    <ligand>
        <name>ADP</name>
        <dbReference type="ChEBI" id="CHEBI:456216"/>
    </ligand>
</feature>
<evidence type="ECO:0000256" key="4">
    <source>
        <dbReference type="ARBA" id="ARBA00022741"/>
    </source>
</evidence>
<comment type="caution">
    <text evidence="12">The sequence shown here is derived from an EMBL/GenBank/DDBJ whole genome shotgun (WGS) entry which is preliminary data.</text>
</comment>
<feature type="binding site" evidence="9">
    <location>
        <position position="83"/>
    </location>
    <ligand>
        <name>sn-glycerol 3-phosphate</name>
        <dbReference type="ChEBI" id="CHEBI:57597"/>
    </ligand>
</feature>
<evidence type="ECO:0000313" key="12">
    <source>
        <dbReference type="EMBL" id="KAB2934795.1"/>
    </source>
</evidence>
<keyword evidence="4 9" id="KW-0547">Nucleotide-binding</keyword>
<feature type="binding site" evidence="9">
    <location>
        <position position="135"/>
    </location>
    <ligand>
        <name>glycerol</name>
        <dbReference type="ChEBI" id="CHEBI:17754"/>
    </ligand>
</feature>
<feature type="binding site" evidence="9">
    <location>
        <position position="410"/>
    </location>
    <ligand>
        <name>ATP</name>
        <dbReference type="ChEBI" id="CHEBI:30616"/>
    </ligand>
</feature>
<feature type="binding site" evidence="9">
    <location>
        <position position="243"/>
    </location>
    <ligand>
        <name>glycerol</name>
        <dbReference type="ChEBI" id="CHEBI:17754"/>
    </ligand>
</feature>
<evidence type="ECO:0000313" key="13">
    <source>
        <dbReference type="Proteomes" id="UP000460298"/>
    </source>
</evidence>
<dbReference type="GO" id="GO:0005829">
    <property type="term" value="C:cytosol"/>
    <property type="evidence" value="ECO:0007669"/>
    <property type="project" value="UniProtKB-ARBA"/>
</dbReference>
<dbReference type="CDD" id="cd07786">
    <property type="entry name" value="FGGY_EcGK_like"/>
    <property type="match status" value="1"/>
</dbReference>
<dbReference type="Pfam" id="PF02782">
    <property type="entry name" value="FGGY_C"/>
    <property type="match status" value="1"/>
</dbReference>
<evidence type="ECO:0000256" key="7">
    <source>
        <dbReference type="ARBA" id="ARBA00022840"/>
    </source>
</evidence>
<dbReference type="InterPro" id="IPR018484">
    <property type="entry name" value="FGGY_N"/>
</dbReference>
<feature type="binding site" evidence="9">
    <location>
        <position position="265"/>
    </location>
    <ligand>
        <name>ADP</name>
        <dbReference type="ChEBI" id="CHEBI:456216"/>
    </ligand>
</feature>
<comment type="catalytic activity">
    <reaction evidence="8 9">
        <text>glycerol + ATP = sn-glycerol 3-phosphate + ADP + H(+)</text>
        <dbReference type="Rhea" id="RHEA:21644"/>
        <dbReference type="ChEBI" id="CHEBI:15378"/>
        <dbReference type="ChEBI" id="CHEBI:17754"/>
        <dbReference type="ChEBI" id="CHEBI:30616"/>
        <dbReference type="ChEBI" id="CHEBI:57597"/>
        <dbReference type="ChEBI" id="CHEBI:456216"/>
        <dbReference type="EC" id="2.7.1.30"/>
    </reaction>
</comment>
<feature type="binding site" evidence="9">
    <location>
        <position position="84"/>
    </location>
    <ligand>
        <name>sn-glycerol 3-phosphate</name>
        <dbReference type="ChEBI" id="CHEBI:57597"/>
    </ligand>
</feature>
<dbReference type="InterPro" id="IPR000577">
    <property type="entry name" value="Carb_kinase_FGGY"/>
</dbReference>
<gene>
    <name evidence="9 12" type="primary">glpK</name>
    <name evidence="12" type="ORF">F9K24_03185</name>
</gene>
<dbReference type="GO" id="GO:0006072">
    <property type="term" value="P:glycerol-3-phosphate metabolic process"/>
    <property type="evidence" value="ECO:0007669"/>
    <property type="project" value="InterPro"/>
</dbReference>
<dbReference type="FunFam" id="3.30.420.40:FF:000007">
    <property type="entry name" value="Glycerol kinase"/>
    <property type="match status" value="1"/>
</dbReference>
<dbReference type="NCBIfam" id="NF000756">
    <property type="entry name" value="PRK00047.1"/>
    <property type="match status" value="1"/>
</dbReference>
<keyword evidence="5 9" id="KW-0418">Kinase</keyword>
<accession>A0A833LYM4</accession>
<feature type="binding site" evidence="9">
    <location>
        <position position="13"/>
    </location>
    <ligand>
        <name>ATP</name>
        <dbReference type="ChEBI" id="CHEBI:30616"/>
    </ligand>
</feature>
<comment type="function">
    <text evidence="9">Key enzyme in the regulation of glycerol uptake and metabolism. Catalyzes the phosphorylation of glycerol to yield sn-glycerol 3-phosphate.</text>
</comment>
<feature type="binding site" evidence="9">
    <location>
        <position position="414"/>
    </location>
    <ligand>
        <name>ADP</name>
        <dbReference type="ChEBI" id="CHEBI:456216"/>
    </ligand>
</feature>
<dbReference type="SUPFAM" id="SSF53067">
    <property type="entry name" value="Actin-like ATPase domain"/>
    <property type="match status" value="2"/>
</dbReference>
<comment type="pathway">
    <text evidence="1 9">Polyol metabolism; glycerol degradation via glycerol kinase pathway; sn-glycerol 3-phosphate from glycerol: step 1/1.</text>
</comment>
<dbReference type="FunFam" id="3.30.420.40:FF:000008">
    <property type="entry name" value="Glycerol kinase"/>
    <property type="match status" value="1"/>
</dbReference>
<dbReference type="InterPro" id="IPR018485">
    <property type="entry name" value="FGGY_C"/>
</dbReference>
<evidence type="ECO:0000256" key="5">
    <source>
        <dbReference type="ARBA" id="ARBA00022777"/>
    </source>
</evidence>
<evidence type="ECO:0000256" key="1">
    <source>
        <dbReference type="ARBA" id="ARBA00005190"/>
    </source>
</evidence>
<comment type="activity regulation">
    <text evidence="9">Inhibited by fructose 1,6-bisphosphate (FBP).</text>
</comment>
<comment type="caution">
    <text evidence="9">Lacks conserved residue(s) required for the propagation of feature annotation.</text>
</comment>
<dbReference type="EC" id="2.7.1.30" evidence="9"/>
<evidence type="ECO:0000256" key="6">
    <source>
        <dbReference type="ARBA" id="ARBA00022798"/>
    </source>
</evidence>
<proteinExistence type="inferred from homology"/>
<dbReference type="PANTHER" id="PTHR10196">
    <property type="entry name" value="SUGAR KINASE"/>
    <property type="match status" value="1"/>
</dbReference>
<evidence type="ECO:0000259" key="11">
    <source>
        <dbReference type="Pfam" id="PF02782"/>
    </source>
</evidence>
<dbReference type="InterPro" id="IPR005999">
    <property type="entry name" value="Glycerol_kin"/>
</dbReference>
<feature type="binding site" evidence="9">
    <location>
        <position position="135"/>
    </location>
    <ligand>
        <name>sn-glycerol 3-phosphate</name>
        <dbReference type="ChEBI" id="CHEBI:57597"/>
    </ligand>
</feature>
<feature type="binding site" evidence="9">
    <location>
        <position position="84"/>
    </location>
    <ligand>
        <name>glycerol</name>
        <dbReference type="ChEBI" id="CHEBI:17754"/>
    </ligand>
</feature>
<organism evidence="12 13">
    <name type="scientific">Leptonema illini</name>
    <dbReference type="NCBI Taxonomy" id="183"/>
    <lineage>
        <taxon>Bacteria</taxon>
        <taxon>Pseudomonadati</taxon>
        <taxon>Spirochaetota</taxon>
        <taxon>Spirochaetia</taxon>
        <taxon>Leptospirales</taxon>
        <taxon>Leptospiraceae</taxon>
        <taxon>Leptonema</taxon>
    </lineage>
</organism>
<feature type="binding site" evidence="9">
    <location>
        <position position="14"/>
    </location>
    <ligand>
        <name>ATP</name>
        <dbReference type="ChEBI" id="CHEBI:30616"/>
    </ligand>
</feature>
<dbReference type="InterPro" id="IPR018483">
    <property type="entry name" value="Carb_kinase_FGGY_CS"/>
</dbReference>
<feature type="binding site" evidence="9">
    <location>
        <position position="243"/>
    </location>
    <ligand>
        <name>sn-glycerol 3-phosphate</name>
        <dbReference type="ChEBI" id="CHEBI:57597"/>
    </ligand>
</feature>
<dbReference type="Pfam" id="PF00370">
    <property type="entry name" value="FGGY_N"/>
    <property type="match status" value="1"/>
</dbReference>
<feature type="binding site" evidence="9">
    <location>
        <position position="265"/>
    </location>
    <ligand>
        <name>ATP</name>
        <dbReference type="ChEBI" id="CHEBI:30616"/>
    </ligand>
</feature>
<evidence type="ECO:0000256" key="3">
    <source>
        <dbReference type="ARBA" id="ARBA00022679"/>
    </source>
</evidence>
<feature type="binding site" evidence="9">
    <location>
        <position position="308"/>
    </location>
    <ligand>
        <name>ADP</name>
        <dbReference type="ChEBI" id="CHEBI:456216"/>
    </ligand>
</feature>
<dbReference type="PROSITE" id="PS00933">
    <property type="entry name" value="FGGY_KINASES_1"/>
    <property type="match status" value="1"/>
</dbReference>
<dbReference type="InterPro" id="IPR043129">
    <property type="entry name" value="ATPase_NBD"/>
</dbReference>
<comment type="similarity">
    <text evidence="2 9">Belongs to the FGGY kinase family.</text>
</comment>
<dbReference type="PIRSF" id="PIRSF000538">
    <property type="entry name" value="GlpK"/>
    <property type="match status" value="1"/>
</dbReference>
<dbReference type="EMBL" id="WBUI01000002">
    <property type="protein sequence ID" value="KAB2934795.1"/>
    <property type="molecule type" value="Genomic_DNA"/>
</dbReference>
<feature type="binding site" evidence="9">
    <location>
        <position position="308"/>
    </location>
    <ligand>
        <name>ATP</name>
        <dbReference type="ChEBI" id="CHEBI:30616"/>
    </ligand>
</feature>
<keyword evidence="7 9" id="KW-0067">ATP-binding</keyword>
<feature type="binding site" evidence="9">
    <location>
        <position position="83"/>
    </location>
    <ligand>
        <name>glycerol</name>
        <dbReference type="ChEBI" id="CHEBI:17754"/>
    </ligand>
</feature>
<dbReference type="PANTHER" id="PTHR10196:SF69">
    <property type="entry name" value="GLYCEROL KINASE"/>
    <property type="match status" value="1"/>
</dbReference>
<keyword evidence="3 9" id="KW-0808">Transferase</keyword>
<dbReference type="Gene3D" id="3.30.420.40">
    <property type="match status" value="2"/>
</dbReference>
<dbReference type="AlphaFoldDB" id="A0A833LYM4"/>
<dbReference type="GO" id="GO:0019563">
    <property type="term" value="P:glycerol catabolic process"/>
    <property type="evidence" value="ECO:0007669"/>
    <property type="project" value="UniProtKB-UniRule"/>
</dbReference>
<dbReference type="HAMAP" id="MF_00186">
    <property type="entry name" value="Glycerol_kin"/>
    <property type="match status" value="1"/>
</dbReference>
<dbReference type="NCBIfam" id="TIGR01311">
    <property type="entry name" value="glycerol_kin"/>
    <property type="match status" value="1"/>
</dbReference>
<evidence type="ECO:0000256" key="8">
    <source>
        <dbReference type="ARBA" id="ARBA00052101"/>
    </source>
</evidence>
<feature type="domain" description="Carbohydrate kinase FGGY C-terminal" evidence="11">
    <location>
        <begin position="260"/>
        <end position="449"/>
    </location>
</feature>
<feature type="binding site" evidence="9">
    <location>
        <position position="312"/>
    </location>
    <ligand>
        <name>ATP</name>
        <dbReference type="ChEBI" id="CHEBI:30616"/>
    </ligand>
</feature>
<sequence length="497" mass="54913">MGKKFVLSIDHGTTGSRVFCFDEKGKTLSSAYREFTQHFPKPGWVEHDAEEIWAGVKFLLQDAIDKADLDAKDAIAIGITNQRETVVLWEKTTGKPVHKAIVWQCRRTADICDELKKAGHENTIRAKTGLVIDAYFSGTKLAWLLDNVPSARTLADRGRLAAGTMDTWLLHKLTGEHKTDYTNASRTMLFNIEKRTWDDELLSILRVPASILPEALPSCSPFGITKNTGVLPDGIPVLAMAGDQQAALFGQLCTEPGQAKNTYGTGCFLLFHTGNQFLISRSGLLTTLAIDKKGGPAYALEGSVFIGGAVVQWLRDYMKFFASARETQQLVEDINREEDELVFVPAFVGLGAPHWDMKARGAIFGITRDTSPARITRAALKSIALQSADLVKAMEADTGQSLPFLRVDGGAAANNYLMQFQADILNRRVERPANVDTTATGTAYLAGIGAGVWKDADELRSLLRDYSIFNPEMTEEKRSRELKLWQKGVERSKHWVD</sequence>
<evidence type="ECO:0000256" key="9">
    <source>
        <dbReference type="HAMAP-Rule" id="MF_00186"/>
    </source>
</evidence>
<name>A0A833LYM4_9LEPT</name>
<feature type="binding site" evidence="9">
    <location>
        <position position="13"/>
    </location>
    <ligand>
        <name>sn-glycerol 3-phosphate</name>
        <dbReference type="ChEBI" id="CHEBI:57597"/>
    </ligand>
</feature>
<feature type="domain" description="Carbohydrate kinase FGGY N-terminal" evidence="10">
    <location>
        <begin position="6"/>
        <end position="250"/>
    </location>
</feature>
<protein>
    <recommendedName>
        <fullName evidence="9">Glycerol kinase</fullName>
        <ecNumber evidence="9">2.7.1.30</ecNumber>
    </recommendedName>
    <alternativeName>
        <fullName evidence="9">ATP:glycerol 3-phosphotransferase</fullName>
    </alternativeName>
    <alternativeName>
        <fullName evidence="9">Glycerokinase</fullName>
        <shortName evidence="9">GK</shortName>
    </alternativeName>
</protein>
<dbReference type="UniPathway" id="UPA00618">
    <property type="reaction ID" value="UER00672"/>
</dbReference>
<feature type="binding site" evidence="9">
    <location>
        <position position="244"/>
    </location>
    <ligand>
        <name>glycerol</name>
        <dbReference type="ChEBI" id="CHEBI:17754"/>
    </ligand>
</feature>
<dbReference type="GO" id="GO:0004370">
    <property type="term" value="F:glycerol kinase activity"/>
    <property type="evidence" value="ECO:0007669"/>
    <property type="project" value="UniProtKB-UniRule"/>
</dbReference>
<feature type="binding site" evidence="9">
    <location>
        <position position="17"/>
    </location>
    <ligand>
        <name>ADP</name>
        <dbReference type="ChEBI" id="CHEBI:456216"/>
    </ligand>
</feature>
<keyword evidence="6 9" id="KW-0319">Glycerol metabolism</keyword>
<feature type="binding site" evidence="9">
    <location>
        <position position="13"/>
    </location>
    <ligand>
        <name>ADP</name>
        <dbReference type="ChEBI" id="CHEBI:456216"/>
    </ligand>
</feature>
<dbReference type="GO" id="GO:0005524">
    <property type="term" value="F:ATP binding"/>
    <property type="evidence" value="ECO:0007669"/>
    <property type="project" value="UniProtKB-UniRule"/>
</dbReference>
<dbReference type="Proteomes" id="UP000460298">
    <property type="component" value="Unassembled WGS sequence"/>
</dbReference>
<evidence type="ECO:0000256" key="2">
    <source>
        <dbReference type="ARBA" id="ARBA00009156"/>
    </source>
</evidence>